<dbReference type="SUPFAM" id="SSF101874">
    <property type="entry name" value="YceI-like"/>
    <property type="match status" value="1"/>
</dbReference>
<evidence type="ECO:0000256" key="1">
    <source>
        <dbReference type="SAM" id="SignalP"/>
    </source>
</evidence>
<feature type="signal peptide" evidence="1">
    <location>
        <begin position="1"/>
        <end position="24"/>
    </location>
</feature>
<dbReference type="InterPro" id="IPR036761">
    <property type="entry name" value="TTHA0802/YceI-like_sf"/>
</dbReference>
<dbReference type="Pfam" id="PF04264">
    <property type="entry name" value="YceI"/>
    <property type="match status" value="1"/>
</dbReference>
<evidence type="ECO:0000313" key="3">
    <source>
        <dbReference type="EMBL" id="GAA4424886.1"/>
    </source>
</evidence>
<keyword evidence="1" id="KW-0732">Signal</keyword>
<dbReference type="SMART" id="SM00867">
    <property type="entry name" value="YceI"/>
    <property type="match status" value="1"/>
</dbReference>
<protein>
    <submittedName>
        <fullName evidence="3">YceI family protein</fullName>
    </submittedName>
</protein>
<dbReference type="EMBL" id="BAABHC010000002">
    <property type="protein sequence ID" value="GAA4424886.1"/>
    <property type="molecule type" value="Genomic_DNA"/>
</dbReference>
<dbReference type="PANTHER" id="PTHR34406">
    <property type="entry name" value="PROTEIN YCEI"/>
    <property type="match status" value="1"/>
</dbReference>
<dbReference type="PANTHER" id="PTHR34406:SF1">
    <property type="entry name" value="PROTEIN YCEI"/>
    <property type="match status" value="1"/>
</dbReference>
<comment type="caution">
    <text evidence="3">The sequence shown here is derived from an EMBL/GenBank/DDBJ whole genome shotgun (WGS) entry which is preliminary data.</text>
</comment>
<reference evidence="4" key="1">
    <citation type="journal article" date="2019" name="Int. J. Syst. Evol. Microbiol.">
        <title>The Global Catalogue of Microorganisms (GCM) 10K type strain sequencing project: providing services to taxonomists for standard genome sequencing and annotation.</title>
        <authorList>
            <consortium name="The Broad Institute Genomics Platform"/>
            <consortium name="The Broad Institute Genome Sequencing Center for Infectious Disease"/>
            <person name="Wu L."/>
            <person name="Ma J."/>
        </authorList>
    </citation>
    <scope>NUCLEOTIDE SEQUENCE [LARGE SCALE GENOMIC DNA]</scope>
    <source>
        <strain evidence="4">JCM 17926</strain>
    </source>
</reference>
<dbReference type="Gene3D" id="2.40.128.110">
    <property type="entry name" value="Lipid/polyisoprenoid-binding, YceI-like"/>
    <property type="match status" value="1"/>
</dbReference>
<dbReference type="RefSeq" id="WP_345156592.1">
    <property type="nucleotide sequence ID" value="NZ_BAABHC010000002.1"/>
</dbReference>
<feature type="chain" id="PRO_5046731457" evidence="1">
    <location>
        <begin position="25"/>
        <end position="224"/>
    </location>
</feature>
<name>A0ABP8L9N6_9BACT</name>
<dbReference type="InterPro" id="IPR007372">
    <property type="entry name" value="Lipid/polyisoprenoid-bd_YceI"/>
</dbReference>
<keyword evidence="4" id="KW-1185">Reference proteome</keyword>
<evidence type="ECO:0000259" key="2">
    <source>
        <dbReference type="SMART" id="SM00867"/>
    </source>
</evidence>
<proteinExistence type="predicted"/>
<gene>
    <name evidence="3" type="ORF">GCM10023188_05210</name>
</gene>
<sequence length="224" mass="23573">MKNYPVLLSALALAAMLQSSNVAATDKPSTGSVTAAAAVTSLPVNTAASTMTWNAKKFGGEHSGTVQLANGTLDVNGRKLVGGSFEVDMTSITDTDITNPEFNKKLTDHLKSEDFFSVDKNPVSTFKITKVTPIAKPKAGAPNYTITGDLTIKGITNAITFPATVRIDGKSAEADAKIELDRTKWDIKYRSGMLGTAADKVIDDTFTIDLKLKAGAAAQSLGSK</sequence>
<organism evidence="3 4">
    <name type="scientific">Pontibacter saemangeumensis</name>
    <dbReference type="NCBI Taxonomy" id="1084525"/>
    <lineage>
        <taxon>Bacteria</taxon>
        <taxon>Pseudomonadati</taxon>
        <taxon>Bacteroidota</taxon>
        <taxon>Cytophagia</taxon>
        <taxon>Cytophagales</taxon>
        <taxon>Hymenobacteraceae</taxon>
        <taxon>Pontibacter</taxon>
    </lineage>
</organism>
<accession>A0ABP8L9N6</accession>
<feature type="domain" description="Lipid/polyisoprenoid-binding YceI-like" evidence="2">
    <location>
        <begin position="41"/>
        <end position="215"/>
    </location>
</feature>
<dbReference type="Proteomes" id="UP001500552">
    <property type="component" value="Unassembled WGS sequence"/>
</dbReference>
<evidence type="ECO:0000313" key="4">
    <source>
        <dbReference type="Proteomes" id="UP001500552"/>
    </source>
</evidence>